<dbReference type="AlphaFoldDB" id="A0A6A4SIG5"/>
<accession>A0A6A4SIG5</accession>
<sequence>MPGAIGTDRLTGADSRIKIKRQRAAKTTGKNKPRMCDQTAAELRSHGAARPPSVLTAPVYLHSPRDSPHLHPERSRTCARTCALMYGKAAVM</sequence>
<name>A0A6A4SIG5_SCOMX</name>
<comment type="caution">
    <text evidence="1">The sequence shown here is derived from an EMBL/GenBank/DDBJ whole genome shotgun (WGS) entry which is preliminary data.</text>
</comment>
<evidence type="ECO:0000313" key="2">
    <source>
        <dbReference type="Proteomes" id="UP000438429"/>
    </source>
</evidence>
<dbReference type="Proteomes" id="UP000438429">
    <property type="component" value="Unassembled WGS sequence"/>
</dbReference>
<dbReference type="EMBL" id="VEVO01000013">
    <property type="protein sequence ID" value="KAF0032309.1"/>
    <property type="molecule type" value="Genomic_DNA"/>
</dbReference>
<protein>
    <submittedName>
        <fullName evidence="1">Uncharacterized protein</fullName>
    </submittedName>
</protein>
<evidence type="ECO:0000313" key="1">
    <source>
        <dbReference type="EMBL" id="KAF0032309.1"/>
    </source>
</evidence>
<gene>
    <name evidence="1" type="ORF">F2P81_014599</name>
</gene>
<reference evidence="1 2" key="1">
    <citation type="submission" date="2019-06" db="EMBL/GenBank/DDBJ databases">
        <title>Draft genomes of female and male turbot (Scophthalmus maximus).</title>
        <authorList>
            <person name="Xu H."/>
            <person name="Xu X.-W."/>
            <person name="Shao C."/>
            <person name="Chen S."/>
        </authorList>
    </citation>
    <scope>NUCLEOTIDE SEQUENCE [LARGE SCALE GENOMIC DNA]</scope>
    <source>
        <strain evidence="1">Ysfricsl-2016a</strain>
        <tissue evidence="1">Blood</tissue>
    </source>
</reference>
<organism evidence="1 2">
    <name type="scientific">Scophthalmus maximus</name>
    <name type="common">Turbot</name>
    <name type="synonym">Psetta maxima</name>
    <dbReference type="NCBI Taxonomy" id="52904"/>
    <lineage>
        <taxon>Eukaryota</taxon>
        <taxon>Metazoa</taxon>
        <taxon>Chordata</taxon>
        <taxon>Craniata</taxon>
        <taxon>Vertebrata</taxon>
        <taxon>Euteleostomi</taxon>
        <taxon>Actinopterygii</taxon>
        <taxon>Neopterygii</taxon>
        <taxon>Teleostei</taxon>
        <taxon>Neoteleostei</taxon>
        <taxon>Acanthomorphata</taxon>
        <taxon>Carangaria</taxon>
        <taxon>Pleuronectiformes</taxon>
        <taxon>Pleuronectoidei</taxon>
        <taxon>Scophthalmidae</taxon>
        <taxon>Scophthalmus</taxon>
    </lineage>
</organism>
<proteinExistence type="predicted"/>